<dbReference type="EnsemblBacteria" id="AAW87947">
    <property type="protein sequence ID" value="AAW87947"/>
    <property type="gene ID" value="VF_A0877"/>
</dbReference>
<reference evidence="2 3" key="1">
    <citation type="journal article" date="2005" name="Proc. Natl. Acad. Sci. U.S.A.">
        <title>Complete genome sequence of Vibrio fischeri: a symbiotic bacterium with pathogenic congeners.</title>
        <authorList>
            <person name="Ruby E.G."/>
            <person name="Urbanowski M."/>
            <person name="Campbell J."/>
            <person name="Dunn A."/>
            <person name="Faini M."/>
            <person name="Gunsalus R."/>
            <person name="Lostroh P."/>
            <person name="Lupp C."/>
            <person name="McCann J."/>
            <person name="Millikan D."/>
            <person name="Schaefer A."/>
            <person name="Stabb E."/>
            <person name="Stevens A."/>
            <person name="Visick K."/>
            <person name="Whistler C."/>
            <person name="Greenberg E.P."/>
        </authorList>
    </citation>
    <scope>NUCLEOTIDE SEQUENCE [LARGE SCALE GENOMIC DNA]</scope>
    <source>
        <strain evidence="3">ATCC 700601 / ES114</strain>
    </source>
</reference>
<dbReference type="EMBL" id="CP000021">
    <property type="protein sequence ID" value="AAW87947.1"/>
    <property type="molecule type" value="Genomic_DNA"/>
</dbReference>
<dbReference type="InterPro" id="IPR050678">
    <property type="entry name" value="DNA_Partitioning_ATPase"/>
</dbReference>
<evidence type="ECO:0000313" key="3">
    <source>
        <dbReference type="Proteomes" id="UP000000537"/>
    </source>
</evidence>
<dbReference type="eggNOG" id="COG1192">
    <property type="taxonomic scope" value="Bacteria"/>
</dbReference>
<reference evidence="2 3" key="2">
    <citation type="journal article" date="2008" name="BMC Genomics">
        <title>Comparative genomics-based investigation of resequencing targets in Vibrio fischeri: focus on point miscalls and artefactual expansions.</title>
        <authorList>
            <person name="Mandel M.J."/>
            <person name="Stabb E.V."/>
            <person name="Ruby E.G."/>
        </authorList>
    </citation>
    <scope>NUCLEOTIDE SEQUENCE [LARGE SCALE GENOMIC DNA]</scope>
    <source>
        <strain evidence="3">ATCC 700601 / ES114</strain>
    </source>
</reference>
<evidence type="ECO:0000313" key="2">
    <source>
        <dbReference type="EMBL" id="AAW87947.1"/>
    </source>
</evidence>
<dbReference type="GeneID" id="54166195"/>
<dbReference type="PANTHER" id="PTHR13696">
    <property type="entry name" value="P-LOOP CONTAINING NUCLEOSIDE TRIPHOSPHATE HYDROLASE"/>
    <property type="match status" value="1"/>
</dbReference>
<dbReference type="RefSeq" id="WP_011263694.1">
    <property type="nucleotide sequence ID" value="NC_006841.2"/>
</dbReference>
<dbReference type="InterPro" id="IPR027417">
    <property type="entry name" value="P-loop_NTPase"/>
</dbReference>
<dbReference type="SMR" id="Q5DZ49"/>
<dbReference type="PANTHER" id="PTHR13696:SF99">
    <property type="entry name" value="COBYRINIC ACID AC-DIAMIDE SYNTHASE"/>
    <property type="match status" value="1"/>
</dbReference>
<dbReference type="Proteomes" id="UP000000537">
    <property type="component" value="Chromosome II"/>
</dbReference>
<gene>
    <name evidence="2" type="ordered locus">VF_A0877</name>
</gene>
<dbReference type="STRING" id="312309.VF_A0877"/>
<protein>
    <submittedName>
        <fullName evidence="2">Chromosome partitioning protein ParA</fullName>
    </submittedName>
</protein>
<name>Q5DZ49_ALIF1</name>
<dbReference type="OrthoDB" id="69313at2"/>
<dbReference type="CDD" id="cd02042">
    <property type="entry name" value="ParAB_family"/>
    <property type="match status" value="1"/>
</dbReference>
<keyword evidence="3" id="KW-1185">Reference proteome</keyword>
<sequence>MFIGYKSSKSKKILIMNSKGGAGKSSLTMAMARLFSSKNIKTELIDLDPQNTSYFWGGNNKEIRTQTFLTSSRVPFSLALKLELDTELTIIDTPSNFNKFELDKYLSLADKIILPLQASPIDLHSILGFIKNLIASPVYKKRNIPVCFVITRYKGRVGDLELMHRVLNKLKYPIIGVMSESDAYQSLFIDEDVKVFQYLDKNLWVEIERWINI</sequence>
<accession>Q5DZ49</accession>
<dbReference type="Pfam" id="PF01656">
    <property type="entry name" value="CbiA"/>
    <property type="match status" value="1"/>
</dbReference>
<organism evidence="2 3">
    <name type="scientific">Aliivibrio fischeri (strain ATCC 700601 / ES114)</name>
    <name type="common">Vibrio fischeri</name>
    <dbReference type="NCBI Taxonomy" id="312309"/>
    <lineage>
        <taxon>Bacteria</taxon>
        <taxon>Pseudomonadati</taxon>
        <taxon>Pseudomonadota</taxon>
        <taxon>Gammaproteobacteria</taxon>
        <taxon>Vibrionales</taxon>
        <taxon>Vibrionaceae</taxon>
        <taxon>Aliivibrio</taxon>
    </lineage>
</organism>
<dbReference type="HOGENOM" id="CLU_037612_5_0_6"/>
<proteinExistence type="predicted"/>
<dbReference type="InterPro" id="IPR002586">
    <property type="entry name" value="CobQ/CobB/MinD/ParA_Nub-bd_dom"/>
</dbReference>
<evidence type="ECO:0000259" key="1">
    <source>
        <dbReference type="Pfam" id="PF01656"/>
    </source>
</evidence>
<dbReference type="PATRIC" id="fig|312309.11.peg.3477"/>
<dbReference type="KEGG" id="vfi:VF_A0877"/>
<dbReference type="Gene3D" id="3.40.50.300">
    <property type="entry name" value="P-loop containing nucleotide triphosphate hydrolases"/>
    <property type="match status" value="1"/>
</dbReference>
<dbReference type="SUPFAM" id="SSF52540">
    <property type="entry name" value="P-loop containing nucleoside triphosphate hydrolases"/>
    <property type="match status" value="1"/>
</dbReference>
<dbReference type="AlphaFoldDB" id="Q5DZ49"/>
<feature type="domain" description="CobQ/CobB/MinD/ParA nucleotide binding" evidence="1">
    <location>
        <begin position="13"/>
        <end position="184"/>
    </location>
</feature>